<organism evidence="2 3">
    <name type="scientific">Cryptosporidium ubiquitum</name>
    <dbReference type="NCBI Taxonomy" id="857276"/>
    <lineage>
        <taxon>Eukaryota</taxon>
        <taxon>Sar</taxon>
        <taxon>Alveolata</taxon>
        <taxon>Apicomplexa</taxon>
        <taxon>Conoidasida</taxon>
        <taxon>Coccidia</taxon>
        <taxon>Eucoccidiorida</taxon>
        <taxon>Eimeriorina</taxon>
        <taxon>Cryptosporidiidae</taxon>
        <taxon>Cryptosporidium</taxon>
    </lineage>
</organism>
<evidence type="ECO:0000313" key="2">
    <source>
        <dbReference type="EMBL" id="OII71856.1"/>
    </source>
</evidence>
<dbReference type="RefSeq" id="XP_028873475.1">
    <property type="nucleotide sequence ID" value="XM_029017677.1"/>
</dbReference>
<protein>
    <submittedName>
        <fullName evidence="2">Uncharacterized protein</fullName>
    </submittedName>
</protein>
<comment type="caution">
    <text evidence="2">The sequence shown here is derived from an EMBL/GenBank/DDBJ whole genome shotgun (WGS) entry which is preliminary data.</text>
</comment>
<gene>
    <name evidence="2" type="ORF">cubi_00664</name>
</gene>
<dbReference type="GeneID" id="39977456"/>
<dbReference type="Proteomes" id="UP000186176">
    <property type="component" value="Unassembled WGS sequence"/>
</dbReference>
<keyword evidence="1" id="KW-0732">Signal</keyword>
<evidence type="ECO:0000256" key="1">
    <source>
        <dbReference type="SAM" id="SignalP"/>
    </source>
</evidence>
<dbReference type="VEuPathDB" id="CryptoDB:cubi_00664"/>
<dbReference type="EMBL" id="LRBP01000027">
    <property type="protein sequence ID" value="OII71856.1"/>
    <property type="molecule type" value="Genomic_DNA"/>
</dbReference>
<reference evidence="2 3" key="1">
    <citation type="submission" date="2016-10" db="EMBL/GenBank/DDBJ databases">
        <title>Reductive evolution of mitochondrial metabolism and differential evolution of invasion-related proteins in Cryptosporidium.</title>
        <authorList>
            <person name="Liu S."/>
            <person name="Roellig D.M."/>
            <person name="Guo Y."/>
            <person name="Li N."/>
            <person name="Frace M.A."/>
            <person name="Tang K."/>
            <person name="Zhang L."/>
            <person name="Feng Y."/>
            <person name="Xiao L."/>
        </authorList>
    </citation>
    <scope>NUCLEOTIDE SEQUENCE [LARGE SCALE GENOMIC DNA]</scope>
    <source>
        <strain evidence="2">39726</strain>
    </source>
</reference>
<sequence>MSNISFLFFSFILIGVILNSVFTCSKRELVASETPSKKSSDGIDNISASKAYFFVDPIYFWSLNSTTQVETKAPPSESEFLVINAPSIGIEELVFIRNMKENGEIYYSHKSNSFLTYTLECTNIGKTEGWVLRQPASDIAYGFAINDQNGNSNDCKRTEMPYKLKKWYNSLNQQIKDMFVTQVWIS</sequence>
<dbReference type="OrthoDB" id="336387at2759"/>
<name>A0A1J4MC89_9CRYT</name>
<dbReference type="AlphaFoldDB" id="A0A1J4MC89"/>
<accession>A0A1J4MC89</accession>
<feature type="chain" id="PRO_5012159011" evidence="1">
    <location>
        <begin position="20"/>
        <end position="186"/>
    </location>
</feature>
<proteinExistence type="predicted"/>
<feature type="signal peptide" evidence="1">
    <location>
        <begin position="1"/>
        <end position="19"/>
    </location>
</feature>
<keyword evidence="3" id="KW-1185">Reference proteome</keyword>
<evidence type="ECO:0000313" key="3">
    <source>
        <dbReference type="Proteomes" id="UP000186176"/>
    </source>
</evidence>